<proteinExistence type="predicted"/>
<dbReference type="Gene3D" id="2.60.40.10">
    <property type="entry name" value="Immunoglobulins"/>
    <property type="match status" value="2"/>
</dbReference>
<accession>A0ABP9G1B1</accession>
<dbReference type="InterPro" id="IPR013783">
    <property type="entry name" value="Ig-like_fold"/>
</dbReference>
<evidence type="ECO:0008006" key="3">
    <source>
        <dbReference type="Google" id="ProtNLM"/>
    </source>
</evidence>
<organism evidence="1 2">
    <name type="scientific">Mucilaginibacter defluvii</name>
    <dbReference type="NCBI Taxonomy" id="1196019"/>
    <lineage>
        <taxon>Bacteria</taxon>
        <taxon>Pseudomonadati</taxon>
        <taxon>Bacteroidota</taxon>
        <taxon>Sphingobacteriia</taxon>
        <taxon>Sphingobacteriales</taxon>
        <taxon>Sphingobacteriaceae</taxon>
        <taxon>Mucilaginibacter</taxon>
    </lineage>
</organism>
<comment type="caution">
    <text evidence="1">The sequence shown here is derived from an EMBL/GenBank/DDBJ whole genome shotgun (WGS) entry which is preliminary data.</text>
</comment>
<gene>
    <name evidence="1" type="ORF">GCM10023313_18090</name>
</gene>
<dbReference type="RefSeq" id="WP_345330863.1">
    <property type="nucleotide sequence ID" value="NZ_BAABJI010000002.1"/>
</dbReference>
<name>A0ABP9G1B1_9SPHI</name>
<dbReference type="PROSITE" id="PS51257">
    <property type="entry name" value="PROKAR_LIPOPROTEIN"/>
    <property type="match status" value="1"/>
</dbReference>
<sequence>MKLTYHKPLLTVITGFMLVITMAMSCKNTDNEVNSGRVELQSFGPAGVKHGEQIRFIGKNLKKVTEIDLPSATVSSSAFVEQKDDLIVITVPQETEKGFVTLKSADGDVTSKTEIQFEVPVTIASVPATARAGDNITITGDFVNWVTGVQFAPDVLVEDFVSKSLTQIVVKVPADAATGTVVFYTGGTKPLVIESENELVITP</sequence>
<dbReference type="EMBL" id="BAABJI010000002">
    <property type="protein sequence ID" value="GAA4915058.1"/>
    <property type="molecule type" value="Genomic_DNA"/>
</dbReference>
<reference evidence="2" key="1">
    <citation type="journal article" date="2019" name="Int. J. Syst. Evol. Microbiol.">
        <title>The Global Catalogue of Microorganisms (GCM) 10K type strain sequencing project: providing services to taxonomists for standard genome sequencing and annotation.</title>
        <authorList>
            <consortium name="The Broad Institute Genomics Platform"/>
            <consortium name="The Broad Institute Genome Sequencing Center for Infectious Disease"/>
            <person name="Wu L."/>
            <person name="Ma J."/>
        </authorList>
    </citation>
    <scope>NUCLEOTIDE SEQUENCE [LARGE SCALE GENOMIC DNA]</scope>
    <source>
        <strain evidence="2">JCM 18283</strain>
    </source>
</reference>
<protein>
    <recommendedName>
        <fullName evidence="3">IPT/TIG domain-containing protein</fullName>
    </recommendedName>
</protein>
<evidence type="ECO:0000313" key="2">
    <source>
        <dbReference type="Proteomes" id="UP001501436"/>
    </source>
</evidence>
<evidence type="ECO:0000313" key="1">
    <source>
        <dbReference type="EMBL" id="GAA4915058.1"/>
    </source>
</evidence>
<keyword evidence="2" id="KW-1185">Reference proteome</keyword>
<dbReference type="Proteomes" id="UP001501436">
    <property type="component" value="Unassembled WGS sequence"/>
</dbReference>